<dbReference type="PANTHER" id="PTHR35936">
    <property type="entry name" value="MEMBRANE-BOUND LYTIC MUREIN TRANSGLYCOSYLASE F"/>
    <property type="match status" value="1"/>
</dbReference>
<keyword evidence="5" id="KW-1185">Reference proteome</keyword>
<dbReference type="SMART" id="SM00062">
    <property type="entry name" value="PBPb"/>
    <property type="match status" value="1"/>
</dbReference>
<name>A0A1T4NVX0_9SPIR</name>
<dbReference type="GeneID" id="303367591"/>
<evidence type="ECO:0000256" key="2">
    <source>
        <dbReference type="SAM" id="Phobius"/>
    </source>
</evidence>
<dbReference type="Pfam" id="PF00497">
    <property type="entry name" value="SBP_bac_3"/>
    <property type="match status" value="2"/>
</dbReference>
<protein>
    <submittedName>
        <fullName evidence="4">Extracellular solute-binding protein, family 3</fullName>
    </submittedName>
</protein>
<evidence type="ECO:0000259" key="3">
    <source>
        <dbReference type="SMART" id="SM00062"/>
    </source>
</evidence>
<feature type="domain" description="Solute-binding protein family 3/N-terminal" evidence="3">
    <location>
        <begin position="173"/>
        <end position="384"/>
    </location>
</feature>
<sequence>MFLAFLVGNDASAVEDNLFEEQTVRLGYFYRPSFQEGMQDDEQKNGFGYEYLQKISYLSGWRYEYVYGTFETLFEKLKSGEIDILAGVRDTKERRGLVNFSDFIMSQEDGENYYICTAKRRTDLLKKLNSTLSLIDSTEPFFLQELTRKYRHPIKLTDEFPELIENFVQKHNVLKIGYFDNYLPYCDTLPSGKATGSMVDIMNGILSKVNLSDKIELEYKPYDDYSDLIKDLDSKKVDLIFPCSNESWFAEQNGMYLSRVVVDSGMNIAYLKNYNSSIFEKISVNKNNILQYQYTRAYFPDAEIVLCASIDDCLKAVIDGEAGSTIINSFRSGTILKNRIYNDILFQPLSTLDERCFGVRVGNPELLRILNRGIYELGYDFGINVSYNYTDGLYKYSIFDFLGDNIGLVLFCSFFVILLIVLFFIRRQIRLKKQTEKDRKTQFELQSASATAIFRMSTL</sequence>
<dbReference type="RefSeq" id="WP_078931097.1">
    <property type="nucleotide sequence ID" value="NZ_FUXC01000007.1"/>
</dbReference>
<dbReference type="OrthoDB" id="6192248at2"/>
<keyword evidence="2" id="KW-0472">Membrane</keyword>
<keyword evidence="2" id="KW-1133">Transmembrane helix</keyword>
<feature type="transmembrane region" description="Helical" evidence="2">
    <location>
        <begin position="406"/>
        <end position="425"/>
    </location>
</feature>
<keyword evidence="1" id="KW-0732">Signal</keyword>
<keyword evidence="2" id="KW-0812">Transmembrane</keyword>
<organism evidence="4 5">
    <name type="scientific">Treponema berlinense</name>
    <dbReference type="NCBI Taxonomy" id="225004"/>
    <lineage>
        <taxon>Bacteria</taxon>
        <taxon>Pseudomonadati</taxon>
        <taxon>Spirochaetota</taxon>
        <taxon>Spirochaetia</taxon>
        <taxon>Spirochaetales</taxon>
        <taxon>Treponemataceae</taxon>
        <taxon>Treponema</taxon>
    </lineage>
</organism>
<dbReference type="Gene3D" id="3.40.190.10">
    <property type="entry name" value="Periplasmic binding protein-like II"/>
    <property type="match status" value="3"/>
</dbReference>
<dbReference type="STRING" id="225004.SAMN02745152_01353"/>
<gene>
    <name evidence="4" type="ORF">SAMN02745152_01353</name>
</gene>
<dbReference type="AlphaFoldDB" id="A0A1T4NVX0"/>
<dbReference type="InterPro" id="IPR001638">
    <property type="entry name" value="Solute-binding_3/MltF_N"/>
</dbReference>
<reference evidence="4 5" key="1">
    <citation type="submission" date="2017-02" db="EMBL/GenBank/DDBJ databases">
        <authorList>
            <person name="Peterson S.W."/>
        </authorList>
    </citation>
    <scope>NUCLEOTIDE SEQUENCE [LARGE SCALE GENOMIC DNA]</scope>
    <source>
        <strain evidence="4 5">ATCC BAA-909</strain>
    </source>
</reference>
<dbReference type="Proteomes" id="UP000190395">
    <property type="component" value="Unassembled WGS sequence"/>
</dbReference>
<evidence type="ECO:0000313" key="4">
    <source>
        <dbReference type="EMBL" id="SJZ83389.1"/>
    </source>
</evidence>
<evidence type="ECO:0000256" key="1">
    <source>
        <dbReference type="ARBA" id="ARBA00022729"/>
    </source>
</evidence>
<dbReference type="EMBL" id="FUXC01000007">
    <property type="protein sequence ID" value="SJZ83389.1"/>
    <property type="molecule type" value="Genomic_DNA"/>
</dbReference>
<proteinExistence type="predicted"/>
<dbReference type="PANTHER" id="PTHR35936:SF19">
    <property type="entry name" value="AMINO-ACID-BINDING PROTEIN YXEM-RELATED"/>
    <property type="match status" value="1"/>
</dbReference>
<accession>A0A1T4NVX0</accession>
<dbReference type="SUPFAM" id="SSF53850">
    <property type="entry name" value="Periplasmic binding protein-like II"/>
    <property type="match status" value="2"/>
</dbReference>
<evidence type="ECO:0000313" key="5">
    <source>
        <dbReference type="Proteomes" id="UP000190395"/>
    </source>
</evidence>